<protein>
    <submittedName>
        <fullName evidence="15">DNA primase</fullName>
    </submittedName>
</protein>
<feature type="domain" description="Toprim" evidence="14">
    <location>
        <begin position="272"/>
        <end position="354"/>
    </location>
</feature>
<dbReference type="GO" id="GO:0005737">
    <property type="term" value="C:cytoplasm"/>
    <property type="evidence" value="ECO:0007669"/>
    <property type="project" value="TreeGrafter"/>
</dbReference>
<feature type="zinc finger region" description="CHC2-type" evidence="12">
    <location>
        <begin position="40"/>
        <end position="64"/>
    </location>
</feature>
<evidence type="ECO:0000256" key="9">
    <source>
        <dbReference type="ARBA" id="ARBA00022842"/>
    </source>
</evidence>
<dbReference type="Proteomes" id="UP000320404">
    <property type="component" value="Unassembled WGS sequence"/>
</dbReference>
<dbReference type="PIRSF" id="PIRSF002811">
    <property type="entry name" value="DnaG"/>
    <property type="match status" value="1"/>
</dbReference>
<dbReference type="Pfam" id="PF08275">
    <property type="entry name" value="DNAG_N"/>
    <property type="match status" value="1"/>
</dbReference>
<gene>
    <name evidence="15" type="ORF">EVA69_04280</name>
</gene>
<dbReference type="Gene3D" id="1.20.50.20">
    <property type="entry name" value="DnaG, RNA polymerase domain, helical bundle"/>
    <property type="match status" value="1"/>
</dbReference>
<dbReference type="GO" id="GO:0003677">
    <property type="term" value="F:DNA binding"/>
    <property type="evidence" value="ECO:0007669"/>
    <property type="project" value="UniProtKB-KW"/>
</dbReference>
<dbReference type="Pfam" id="PF10410">
    <property type="entry name" value="DnaB_bind"/>
    <property type="match status" value="1"/>
</dbReference>
<evidence type="ECO:0000259" key="14">
    <source>
        <dbReference type="PROSITE" id="PS50880"/>
    </source>
</evidence>
<dbReference type="SUPFAM" id="SSF117023">
    <property type="entry name" value="DNA primase DnaG, C-terminal domain"/>
    <property type="match status" value="1"/>
</dbReference>
<dbReference type="FunFam" id="3.90.980.10:FF:000001">
    <property type="entry name" value="DNA primase"/>
    <property type="match status" value="1"/>
</dbReference>
<dbReference type="GO" id="GO:0003899">
    <property type="term" value="F:DNA-directed RNA polymerase activity"/>
    <property type="evidence" value="ECO:0007669"/>
    <property type="project" value="InterPro"/>
</dbReference>
<evidence type="ECO:0000256" key="1">
    <source>
        <dbReference type="ARBA" id="ARBA00022478"/>
    </source>
</evidence>
<dbReference type="InterPro" id="IPR036977">
    <property type="entry name" value="DNA_primase_Znf_CHC2"/>
</dbReference>
<keyword evidence="5" id="KW-0235">DNA replication</keyword>
<evidence type="ECO:0000313" key="15">
    <source>
        <dbReference type="EMBL" id="RZO75406.1"/>
    </source>
</evidence>
<accession>A0A520RYT4</accession>
<keyword evidence="3" id="KW-0808">Transferase</keyword>
<sequence length="567" mass="63654">MAGLIPQSFIDDLLHRTDILEVVDKRVPLKKSGKNYQACCPFHNEKTPSFSVQPERQFYYCFGCGAGGNAIGFVMNFDHLDFPQAVETLARDAGVEVPREESKAETRRQSEHAKLLDVLEQASKFYQFQLRHHAERKRPIEYLKTRGVSGEIARDFAIGYAPPGWDKLIEAIGVDAQQQKNLLKAGMVIERNKPEGEEVRKDNDKRSPYYDRFRDRIMFPIRDSRGRTIAFGGRVLGDDKPKYLNSPETPVFHKGAELYGLYESKKFGDKFSRLLLVEGYMDVIALAQMGIRNAVATLGTATSDRHLTRMFRAVSEVVFCFDGDAAGLNAAWRALETSLPLMEDGRRVRFLFLPEGDDPDTHVRKVGKDKFLEQVEQSVPLEQFFFDKLSEDLDIDSIEGKARLSNLAKPLIRQLPKGVYGQLMLDRLSDTLGVSSESLDQFMATAPDPAQRPPPPEMAPPPEDHGAPPPYGAPQSRPSDRGPGVALTKIRKPASIKAIELLLRNPEIALALEANLESLRYAEDESRKLLCTLIEKVQNEPQIETYTLLGYCYGTHLGGQLTQLLQA</sequence>
<keyword evidence="11" id="KW-0804">Transcription</keyword>
<keyword evidence="1" id="KW-0240">DNA-directed RNA polymerase</keyword>
<dbReference type="Gene3D" id="1.10.860.10">
    <property type="entry name" value="DNAb Helicase, Chain A"/>
    <property type="match status" value="1"/>
</dbReference>
<evidence type="ECO:0000256" key="11">
    <source>
        <dbReference type="ARBA" id="ARBA00023163"/>
    </source>
</evidence>
<dbReference type="PANTHER" id="PTHR30313:SF2">
    <property type="entry name" value="DNA PRIMASE"/>
    <property type="match status" value="1"/>
</dbReference>
<dbReference type="InterPro" id="IPR016136">
    <property type="entry name" value="DNA_helicase_N/primase_C"/>
</dbReference>
<dbReference type="GO" id="GO:0008270">
    <property type="term" value="F:zinc ion binding"/>
    <property type="evidence" value="ECO:0007669"/>
    <property type="project" value="UniProtKB-KW"/>
</dbReference>
<evidence type="ECO:0000256" key="10">
    <source>
        <dbReference type="ARBA" id="ARBA00023125"/>
    </source>
</evidence>
<dbReference type="Gene3D" id="3.90.580.10">
    <property type="entry name" value="Zinc finger, CHC2-type domain"/>
    <property type="match status" value="1"/>
</dbReference>
<dbReference type="InterPro" id="IPR037068">
    <property type="entry name" value="DNA_primase_core_N_sf"/>
</dbReference>
<reference evidence="15 16" key="1">
    <citation type="submission" date="2019-02" db="EMBL/GenBank/DDBJ databases">
        <title>Prokaryotic population dynamics and viral predation in marine succession experiment using metagenomics: the confinement effect.</title>
        <authorList>
            <person name="Haro-Moreno J.M."/>
            <person name="Rodriguez-Valera F."/>
            <person name="Lopez-Perez M."/>
        </authorList>
    </citation>
    <scope>NUCLEOTIDE SEQUENCE [LARGE SCALE GENOMIC DNA]</scope>
    <source>
        <strain evidence="15">MED-G158</strain>
    </source>
</reference>
<proteinExistence type="inferred from homology"/>
<evidence type="ECO:0000256" key="13">
    <source>
        <dbReference type="SAM" id="MobiDB-lite"/>
    </source>
</evidence>
<keyword evidence="6 12" id="KW-0479">Metal-binding</keyword>
<keyword evidence="8 12" id="KW-0862">Zinc</keyword>
<dbReference type="Gene3D" id="3.90.980.10">
    <property type="entry name" value="DNA primase, catalytic core, N-terminal domain"/>
    <property type="match status" value="1"/>
</dbReference>
<evidence type="ECO:0000256" key="7">
    <source>
        <dbReference type="ARBA" id="ARBA00022771"/>
    </source>
</evidence>
<dbReference type="FunFam" id="3.40.1360.10:FF:000002">
    <property type="entry name" value="DNA primase"/>
    <property type="match status" value="1"/>
</dbReference>
<dbReference type="InterPro" id="IPR050219">
    <property type="entry name" value="DnaG_primase"/>
</dbReference>
<evidence type="ECO:0000256" key="6">
    <source>
        <dbReference type="ARBA" id="ARBA00022723"/>
    </source>
</evidence>
<dbReference type="NCBIfam" id="TIGR01391">
    <property type="entry name" value="dnaG"/>
    <property type="match status" value="1"/>
</dbReference>
<dbReference type="InterPro" id="IPR006171">
    <property type="entry name" value="TOPRIM_dom"/>
</dbReference>
<dbReference type="SUPFAM" id="SSF57783">
    <property type="entry name" value="Zinc beta-ribbon"/>
    <property type="match status" value="1"/>
</dbReference>
<dbReference type="HAMAP" id="MF_00974">
    <property type="entry name" value="DNA_primase_DnaG"/>
    <property type="match status" value="1"/>
</dbReference>
<dbReference type="Gene3D" id="3.40.1360.10">
    <property type="match status" value="1"/>
</dbReference>
<dbReference type="GO" id="GO:0006269">
    <property type="term" value="P:DNA replication, synthesis of primer"/>
    <property type="evidence" value="ECO:0007669"/>
    <property type="project" value="UniProtKB-KW"/>
</dbReference>
<dbReference type="FunFam" id="3.90.580.10:FF:000001">
    <property type="entry name" value="DNA primase"/>
    <property type="match status" value="1"/>
</dbReference>
<dbReference type="PROSITE" id="PS50880">
    <property type="entry name" value="TOPRIM"/>
    <property type="match status" value="1"/>
</dbReference>
<dbReference type="SMART" id="SM00400">
    <property type="entry name" value="ZnF_CHCC"/>
    <property type="match status" value="1"/>
</dbReference>
<feature type="region of interest" description="Disordered" evidence="13">
    <location>
        <begin position="445"/>
        <end position="486"/>
    </location>
</feature>
<dbReference type="InterPro" id="IPR013264">
    <property type="entry name" value="DNAG_N"/>
</dbReference>
<dbReference type="CDD" id="cd03364">
    <property type="entry name" value="TOPRIM_DnaG_primases"/>
    <property type="match status" value="1"/>
</dbReference>
<evidence type="ECO:0000256" key="8">
    <source>
        <dbReference type="ARBA" id="ARBA00022833"/>
    </source>
</evidence>
<evidence type="ECO:0000256" key="3">
    <source>
        <dbReference type="ARBA" id="ARBA00022679"/>
    </source>
</evidence>
<keyword evidence="9" id="KW-0460">Magnesium</keyword>
<evidence type="ECO:0000256" key="12">
    <source>
        <dbReference type="PIRSR" id="PIRSR002811-1"/>
    </source>
</evidence>
<dbReference type="Pfam" id="PF13155">
    <property type="entry name" value="Toprim_2"/>
    <property type="match status" value="1"/>
</dbReference>
<dbReference type="GO" id="GO:1990077">
    <property type="term" value="C:primosome complex"/>
    <property type="evidence" value="ECO:0007669"/>
    <property type="project" value="UniProtKB-KW"/>
</dbReference>
<dbReference type="InterPro" id="IPR034151">
    <property type="entry name" value="TOPRIM_DnaG_bac"/>
</dbReference>
<evidence type="ECO:0000313" key="16">
    <source>
        <dbReference type="Proteomes" id="UP000320404"/>
    </source>
</evidence>
<dbReference type="InterPro" id="IPR002694">
    <property type="entry name" value="Znf_CHC2"/>
</dbReference>
<dbReference type="GO" id="GO:0000428">
    <property type="term" value="C:DNA-directed RNA polymerase complex"/>
    <property type="evidence" value="ECO:0007669"/>
    <property type="project" value="UniProtKB-KW"/>
</dbReference>
<dbReference type="InterPro" id="IPR019475">
    <property type="entry name" value="DNA_primase_DnaB-bd"/>
</dbReference>
<dbReference type="Pfam" id="PF01807">
    <property type="entry name" value="Zn_ribbon_DnaG"/>
    <property type="match status" value="1"/>
</dbReference>
<comment type="cofactor">
    <cofactor evidence="12">
        <name>Zn(2+)</name>
        <dbReference type="ChEBI" id="CHEBI:29105"/>
    </cofactor>
    <text evidence="12">Binds 1 zinc ion per monomer.</text>
</comment>
<evidence type="ECO:0000256" key="2">
    <source>
        <dbReference type="ARBA" id="ARBA00022515"/>
    </source>
</evidence>
<keyword evidence="7 12" id="KW-0863">Zinc-finger</keyword>
<dbReference type="EMBL" id="SHAH01000057">
    <property type="protein sequence ID" value="RZO75406.1"/>
    <property type="molecule type" value="Genomic_DNA"/>
</dbReference>
<dbReference type="SMART" id="SM00493">
    <property type="entry name" value="TOPRIM"/>
    <property type="match status" value="1"/>
</dbReference>
<keyword evidence="4" id="KW-0548">Nucleotidyltransferase</keyword>
<evidence type="ECO:0000256" key="5">
    <source>
        <dbReference type="ARBA" id="ARBA00022705"/>
    </source>
</evidence>
<organism evidence="15 16">
    <name type="scientific">OM182 bacterium</name>
    <dbReference type="NCBI Taxonomy" id="2510334"/>
    <lineage>
        <taxon>Bacteria</taxon>
        <taxon>Pseudomonadati</taxon>
        <taxon>Pseudomonadota</taxon>
        <taxon>Gammaproteobacteria</taxon>
        <taxon>OMG group</taxon>
        <taxon>OM182 clade</taxon>
    </lineage>
</organism>
<feature type="non-terminal residue" evidence="15">
    <location>
        <position position="567"/>
    </location>
</feature>
<dbReference type="SUPFAM" id="SSF56731">
    <property type="entry name" value="DNA primase core"/>
    <property type="match status" value="1"/>
</dbReference>
<dbReference type="InterPro" id="IPR030846">
    <property type="entry name" value="DnaG_bac"/>
</dbReference>
<dbReference type="PANTHER" id="PTHR30313">
    <property type="entry name" value="DNA PRIMASE"/>
    <property type="match status" value="1"/>
</dbReference>
<dbReference type="AlphaFoldDB" id="A0A520RYT4"/>
<name>A0A520RYT4_9GAMM</name>
<keyword evidence="2" id="KW-0639">Primosome</keyword>
<keyword evidence="10" id="KW-0238">DNA-binding</keyword>
<dbReference type="InterPro" id="IPR006295">
    <property type="entry name" value="DNA_primase_DnaG"/>
</dbReference>
<comment type="caution">
    <text evidence="15">The sequence shown here is derived from an EMBL/GenBank/DDBJ whole genome shotgun (WGS) entry which is preliminary data.</text>
</comment>
<feature type="compositionally biased region" description="Pro residues" evidence="13">
    <location>
        <begin position="450"/>
        <end position="472"/>
    </location>
</feature>
<evidence type="ECO:0000256" key="4">
    <source>
        <dbReference type="ARBA" id="ARBA00022695"/>
    </source>
</evidence>